<dbReference type="Proteomes" id="UP000009046">
    <property type="component" value="Unassembled WGS sequence"/>
</dbReference>
<dbReference type="OrthoDB" id="8192746at2759"/>
<evidence type="ECO:0000256" key="1">
    <source>
        <dbReference type="SAM" id="MobiDB-lite"/>
    </source>
</evidence>
<evidence type="ECO:0000313" key="3">
    <source>
        <dbReference type="EnsemblMetazoa" id="PHUM286080-PA"/>
    </source>
</evidence>
<dbReference type="KEGG" id="phu:Phum_PHUM286080"/>
<reference evidence="3" key="3">
    <citation type="submission" date="2021-02" db="UniProtKB">
        <authorList>
            <consortium name="EnsemblMetazoa"/>
        </authorList>
    </citation>
    <scope>IDENTIFICATION</scope>
    <source>
        <strain evidence="3">USDA</strain>
    </source>
</reference>
<dbReference type="AlphaFoldDB" id="E0VLC6"/>
<dbReference type="STRING" id="121224.E0VLC6"/>
<dbReference type="CTD" id="8229544"/>
<organism>
    <name type="scientific">Pediculus humanus subsp. corporis</name>
    <name type="common">Body louse</name>
    <dbReference type="NCBI Taxonomy" id="121224"/>
    <lineage>
        <taxon>Eukaryota</taxon>
        <taxon>Metazoa</taxon>
        <taxon>Ecdysozoa</taxon>
        <taxon>Arthropoda</taxon>
        <taxon>Hexapoda</taxon>
        <taxon>Insecta</taxon>
        <taxon>Pterygota</taxon>
        <taxon>Neoptera</taxon>
        <taxon>Paraneoptera</taxon>
        <taxon>Psocodea</taxon>
        <taxon>Troctomorpha</taxon>
        <taxon>Phthiraptera</taxon>
        <taxon>Anoplura</taxon>
        <taxon>Pediculidae</taxon>
        <taxon>Pediculus</taxon>
    </lineage>
</organism>
<dbReference type="EMBL" id="DS235271">
    <property type="protein sequence ID" value="EEB14182.1"/>
    <property type="molecule type" value="Genomic_DNA"/>
</dbReference>
<accession>E0VLC6</accession>
<feature type="compositionally biased region" description="Low complexity" evidence="1">
    <location>
        <begin position="411"/>
        <end position="421"/>
    </location>
</feature>
<dbReference type="InParanoid" id="E0VLC6"/>
<keyword evidence="4" id="KW-1185">Reference proteome</keyword>
<sequence length="565" mass="63892">MTSLIYDDGDEYDDETIIENKKNTARENGDRSLVVVLPFKGENKKNINELYTKKPFVKMIDTVKDLESDGSSYKDEIPNVTRRKDDVGTTEFNSKEIYADSFSIPVETTTETFEDVTKSYTNYINPEQVTQKFDNPVLVYSKPVKYNDDDDNEDWIKKTKEIDQVIDTLPKDMKKFIFELGLNKDNDNNDDKVGEKNEKNVLQVKKIIHPIIDAKSYSVFKPLSLNVKNDDKSLTEDMKTFLKSFGLYPDDVRYTKSIKENDSKKSINENDSKKSIRGDEISEGQLNFLPDDLKLVLEDMGLLKVREKNDVPFMTIHVFKPSNHSVPKSNEDIEKLNAILTSIKTTINKSKSLTPDVQSEITEKVKQLNTFKQTTKPRIARRVTKLFDGPDPLVLTDETLLKTDVKRQDNATDTSSASSSASDDDSDSENGGDTMTTLSPDTASDESGTVTESENTDLSNNSTAEADSNLEALKDSFGGGETADDSEDVDSSLPPKKPNGLYLLFDWNSFLEVGTEDDDRRVNLRFQPKSNSSVNISDSLKTIKHFTFTKKENRNLLQLNALWLF</sequence>
<reference evidence="2" key="1">
    <citation type="submission" date="2007-04" db="EMBL/GenBank/DDBJ databases">
        <title>Annotation of Pediculus humanus corporis strain USDA.</title>
        <authorList>
            <person name="Kirkness E."/>
            <person name="Hannick L."/>
            <person name="Hass B."/>
            <person name="Bruggner R."/>
            <person name="Lawson D."/>
            <person name="Bidwell S."/>
            <person name="Joardar V."/>
            <person name="Caler E."/>
            <person name="Walenz B."/>
            <person name="Inman J."/>
            <person name="Schobel S."/>
            <person name="Galinsky K."/>
            <person name="Amedeo P."/>
            <person name="Strausberg R."/>
        </authorList>
    </citation>
    <scope>NUCLEOTIDE SEQUENCE</scope>
    <source>
        <strain evidence="2">USDA</strain>
    </source>
</reference>
<proteinExistence type="predicted"/>
<feature type="region of interest" description="Disordered" evidence="1">
    <location>
        <begin position="406"/>
        <end position="495"/>
    </location>
</feature>
<evidence type="ECO:0000313" key="4">
    <source>
        <dbReference type="Proteomes" id="UP000009046"/>
    </source>
</evidence>
<protein>
    <submittedName>
        <fullName evidence="2 3">Uncharacterized protein</fullName>
    </submittedName>
</protein>
<dbReference type="GeneID" id="8229544"/>
<dbReference type="eggNOG" id="ENOG502S6AB">
    <property type="taxonomic scope" value="Eukaryota"/>
</dbReference>
<evidence type="ECO:0000313" key="2">
    <source>
        <dbReference type="EMBL" id="EEB14182.1"/>
    </source>
</evidence>
<dbReference type="HOGENOM" id="CLU_482612_0_0_1"/>
<dbReference type="VEuPathDB" id="VectorBase:PHUM286080"/>
<reference evidence="2" key="2">
    <citation type="submission" date="2007-04" db="EMBL/GenBank/DDBJ databases">
        <title>The genome of the human body louse.</title>
        <authorList>
            <consortium name="The Human Body Louse Genome Consortium"/>
            <person name="Kirkness E."/>
            <person name="Walenz B."/>
            <person name="Hass B."/>
            <person name="Bruggner R."/>
            <person name="Strausberg R."/>
        </authorList>
    </citation>
    <scope>NUCLEOTIDE SEQUENCE</scope>
    <source>
        <strain evidence="2">USDA</strain>
    </source>
</reference>
<dbReference type="EnsemblMetazoa" id="PHUM286080-RA">
    <property type="protein sequence ID" value="PHUM286080-PA"/>
    <property type="gene ID" value="PHUM286080"/>
</dbReference>
<gene>
    <name evidence="3" type="primary">8229544</name>
    <name evidence="2" type="ORF">Phum_PHUM286080</name>
</gene>
<name>E0VLC6_PEDHC</name>
<feature type="compositionally biased region" description="Polar residues" evidence="1">
    <location>
        <begin position="431"/>
        <end position="466"/>
    </location>
</feature>
<dbReference type="EMBL" id="AAZO01003323">
    <property type="status" value="NOT_ANNOTATED_CDS"/>
    <property type="molecule type" value="Genomic_DNA"/>
</dbReference>
<dbReference type="RefSeq" id="XP_002426920.1">
    <property type="nucleotide sequence ID" value="XM_002426875.1"/>
</dbReference>